<evidence type="ECO:0000313" key="5">
    <source>
        <dbReference type="Proteomes" id="UP000183760"/>
    </source>
</evidence>
<dbReference type="PROSITE" id="PS51257">
    <property type="entry name" value="PROKAR_LIPOPROTEIN"/>
    <property type="match status" value="1"/>
</dbReference>
<feature type="domain" description="GON" evidence="2">
    <location>
        <begin position="45"/>
        <end position="103"/>
    </location>
</feature>
<name>A0A511T7A2_MYXFU</name>
<dbReference type="PANTHER" id="PTHR48219">
    <property type="entry name" value="VACUOLAR PROTEIN SORTING-ASSOCIATED PROTEIN 62-RELATED"/>
    <property type="match status" value="1"/>
</dbReference>
<organism evidence="3 6">
    <name type="scientific">Myxococcus fulvus</name>
    <dbReference type="NCBI Taxonomy" id="33"/>
    <lineage>
        <taxon>Bacteria</taxon>
        <taxon>Pseudomonadati</taxon>
        <taxon>Myxococcota</taxon>
        <taxon>Myxococcia</taxon>
        <taxon>Myxococcales</taxon>
        <taxon>Cystobacterineae</taxon>
        <taxon>Myxococcaceae</taxon>
        <taxon>Myxococcus</taxon>
    </lineage>
</organism>
<dbReference type="Gene3D" id="2.60.20.10">
    <property type="entry name" value="Crystallins"/>
    <property type="match status" value="1"/>
</dbReference>
<dbReference type="AlphaFoldDB" id="A0A511T7A2"/>
<keyword evidence="1" id="KW-0479">Metal-binding</keyword>
<dbReference type="STRING" id="1334629.MFUL124B02_19670"/>
<evidence type="ECO:0000313" key="6">
    <source>
        <dbReference type="Proteomes" id="UP000321514"/>
    </source>
</evidence>
<dbReference type="EMBL" id="FOIB01000007">
    <property type="protein sequence ID" value="SEU25159.1"/>
    <property type="molecule type" value="Genomic_DNA"/>
</dbReference>
<dbReference type="Proteomes" id="UP000321514">
    <property type="component" value="Unassembled WGS sequence"/>
</dbReference>
<evidence type="ECO:0000313" key="4">
    <source>
        <dbReference type="EMBL" id="SEU25159.1"/>
    </source>
</evidence>
<dbReference type="GO" id="GO:0008270">
    <property type="term" value="F:zinc ion binding"/>
    <property type="evidence" value="ECO:0007669"/>
    <property type="project" value="InterPro"/>
</dbReference>
<dbReference type="SUPFAM" id="SSF49695">
    <property type="entry name" value="gamma-Crystallin-like"/>
    <property type="match status" value="1"/>
</dbReference>
<evidence type="ECO:0000259" key="2">
    <source>
        <dbReference type="Pfam" id="PF08685"/>
    </source>
</evidence>
<proteinExistence type="predicted"/>
<reference evidence="4 5" key="1">
    <citation type="submission" date="2016-10" db="EMBL/GenBank/DDBJ databases">
        <authorList>
            <person name="Varghese N."/>
            <person name="Submissions S."/>
        </authorList>
    </citation>
    <scope>NUCLEOTIDE SEQUENCE [LARGE SCALE GENOMIC DNA]</scope>
    <source>
        <strain evidence="4 5">DSM 16525</strain>
    </source>
</reference>
<dbReference type="InterPro" id="IPR011024">
    <property type="entry name" value="G_crystallin-like"/>
</dbReference>
<reference evidence="3 6" key="2">
    <citation type="submission" date="2019-07" db="EMBL/GenBank/DDBJ databases">
        <title>Whole genome shotgun sequence of Myxococcus fulvus NBRC 100333.</title>
        <authorList>
            <person name="Hosoyama A."/>
            <person name="Uohara A."/>
            <person name="Ohji S."/>
            <person name="Ichikawa N."/>
        </authorList>
    </citation>
    <scope>NUCLEOTIDE SEQUENCE [LARGE SCALE GENOMIC DNA]</scope>
    <source>
        <strain evidence="3 6">NBRC 100333</strain>
    </source>
</reference>
<dbReference type="EMBL" id="BJXR01000036">
    <property type="protein sequence ID" value="GEN10039.1"/>
    <property type="molecule type" value="Genomic_DNA"/>
</dbReference>
<evidence type="ECO:0000256" key="1">
    <source>
        <dbReference type="ARBA" id="ARBA00022723"/>
    </source>
</evidence>
<dbReference type="Proteomes" id="UP000183760">
    <property type="component" value="Unassembled WGS sequence"/>
</dbReference>
<comment type="caution">
    <text evidence="3">The sequence shown here is derived from an EMBL/GenBank/DDBJ whole genome shotgun (WGS) entry which is preliminary data.</text>
</comment>
<gene>
    <name evidence="3" type="ORF">MFU01_50760</name>
    <name evidence="4" type="ORF">SAMN05443572_10756</name>
</gene>
<protein>
    <recommendedName>
        <fullName evidence="2">GON domain-containing protein</fullName>
    </recommendedName>
</protein>
<dbReference type="Pfam" id="PF08685">
    <property type="entry name" value="GON"/>
    <property type="match status" value="2"/>
</dbReference>
<dbReference type="OrthoDB" id="3685584at2"/>
<dbReference type="GO" id="GO:0004222">
    <property type="term" value="F:metalloendopeptidase activity"/>
    <property type="evidence" value="ECO:0007669"/>
    <property type="project" value="InterPro"/>
</dbReference>
<dbReference type="Pfam" id="PF06101">
    <property type="entry name" value="Vps62"/>
    <property type="match status" value="1"/>
</dbReference>
<sequence length="710" mass="76870">MGRIGRKLLGCLTTLAMGCQGEALEEEAEFNLASLQQELTSPREESCLDIQQARPSAPDGEYTLYVMGNPEWPWRVYCHGMTGAPKEYLPLQERTLFSNFSQYTAGDASPGTNVRTRYSKLRINPYTREVDTSDTTFATSTGQLAHASLPVTSMPFATAMSCDWGDTGRANIDLRGTPFRVAPDAFVVSGWEQVGSQVYSFADQVVSLKGGGYCGSNAPLNADGLTGGKLPLFYALADIPWTPAARLYPVDGSEVTARPLQPGSYHTHDLGLGPQGLGAVHVPRGWSVVLYSGPGFTGTTHILTGDADIPASGWKRQAPGIEVKADVILYASHGYQGVRQTVRAGRYDMGQLPLGNDALRSLAVPAGFQVTLYQHAGFQGERLILTENTNLSGHPFDARTSSIVVESPTVRYNDVVHGHWSSSGGQDSSSPRNRAITVEYTGLPGVVSFDLESSFGPYLYLLDANGQLLAQGGATMGDGHARLAYFLTPGTYKLVAATTEAGQTAEFTLRSNKARLSLPQRLWVKPVSTFTWAYDDTGTGSHDDVSVWRPDLSQHPGYFSLGDIAMPDHAQAPLRTFVVSGEGDVLAKPLRYNQIWADNGTRGKHDAAFWQPVPPPGYTCLGSVVELGYSPPPTDRIRCVKDEYVLPAAAHRVWDDKGSGKHGDITLWQANPRDHRTLAAFTFVGQGNYDDPDGSRFWALNNSALANPEP</sequence>
<accession>A0A511T7A2</accession>
<keyword evidence="5" id="KW-1185">Reference proteome</keyword>
<dbReference type="RefSeq" id="WP_083560309.1">
    <property type="nucleotide sequence ID" value="NZ_FOIB01000007.1"/>
</dbReference>
<feature type="domain" description="GON" evidence="2">
    <location>
        <begin position="114"/>
        <end position="225"/>
    </location>
</feature>
<dbReference type="PANTHER" id="PTHR48219:SF2">
    <property type="entry name" value="VACUOLAR PROTEIN SORTING-ASSOCIATED PROTEIN 62"/>
    <property type="match status" value="1"/>
</dbReference>
<dbReference type="InterPro" id="IPR012314">
    <property type="entry name" value="Pept_M12B_GON-ADAMTSs"/>
</dbReference>
<evidence type="ECO:0000313" key="3">
    <source>
        <dbReference type="EMBL" id="GEN10039.1"/>
    </source>
</evidence>
<dbReference type="InterPro" id="IPR009291">
    <property type="entry name" value="Vps62"/>
</dbReference>